<comment type="caution">
    <text evidence="2">The sequence shown here is derived from an EMBL/GenBank/DDBJ whole genome shotgun (WGS) entry which is preliminary data.</text>
</comment>
<evidence type="ECO:0000313" key="2">
    <source>
        <dbReference type="EMBL" id="TPX11845.1"/>
    </source>
</evidence>
<evidence type="ECO:0000256" key="1">
    <source>
        <dbReference type="SAM" id="MobiDB-lite"/>
    </source>
</evidence>
<feature type="compositionally biased region" description="Polar residues" evidence="1">
    <location>
        <begin position="493"/>
        <end position="503"/>
    </location>
</feature>
<evidence type="ECO:0000313" key="3">
    <source>
        <dbReference type="Proteomes" id="UP000319257"/>
    </source>
</evidence>
<dbReference type="AlphaFoldDB" id="A0A507AMD7"/>
<feature type="region of interest" description="Disordered" evidence="1">
    <location>
        <begin position="1"/>
        <end position="145"/>
    </location>
</feature>
<dbReference type="GeneID" id="41974790"/>
<feature type="region of interest" description="Disordered" evidence="1">
    <location>
        <begin position="209"/>
        <end position="548"/>
    </location>
</feature>
<feature type="compositionally biased region" description="Polar residues" evidence="1">
    <location>
        <begin position="15"/>
        <end position="25"/>
    </location>
</feature>
<sequence length="570" mass="61124">MVVTRVIQDSDDEGSNASPVKSSPQRAPGIHDSEQQRGSGATTDTATRSTDLSFFQRVYEEQQMPADANLNEFDQTGTMDAGAAQDFTPDRGRAQKKRPSTGDDPWDVPSSPERIPAASKSNPNRPSRTKRLKQMDQPDLPSDGGLDVNLIALPDNAPGSYAMAASQTAPIASDYLPATAQGVLEISIDQGHMTASQVREYQPMYSSNNANRYEEAPSPPPDFFRNEETRQTSSITTIAYPTPSRYASSGRRSPRSQPASLPNEIPQSNPAASAGKRKRPVLDQRGSSPDVIADLSSEGRHAALPTGQHPEDRQSSGENIVNLDNNDDDPLSGDIAQGTATAQHNDELKPVPVSDEGLGKAAPEVVTISSSPIQETRSRVPAAKEPKKRGRKKKRRDVAPESTSEPVPDAAVDPPQLLDNLPAATPEKPKRKRGRPKKTDSTAAARDMQQASSLIASEPLDDRPPASGLENHEVAGLTATDGEEGTEGVLNEGSENGPSLSRSCNEEPVKTEELKTATIETKENKAPGNTVNGKEATKGRANTPQPAKAVYRVGLSRRSRIAPLLKSIRK</sequence>
<protein>
    <submittedName>
        <fullName evidence="2">Uncharacterized protein</fullName>
    </submittedName>
</protein>
<gene>
    <name evidence="2" type="ORF">E0L32_007343</name>
</gene>
<feature type="compositionally biased region" description="Basic and acidic residues" evidence="1">
    <location>
        <begin position="504"/>
        <end position="525"/>
    </location>
</feature>
<proteinExistence type="predicted"/>
<name>A0A507AMD7_9PEZI</name>
<feature type="compositionally biased region" description="Polar residues" evidence="1">
    <location>
        <begin position="36"/>
        <end position="53"/>
    </location>
</feature>
<dbReference type="InParanoid" id="A0A507AMD7"/>
<feature type="compositionally biased region" description="Polar residues" evidence="1">
    <location>
        <begin position="231"/>
        <end position="271"/>
    </location>
</feature>
<keyword evidence="3" id="KW-1185">Reference proteome</keyword>
<feature type="compositionally biased region" description="Basic and acidic residues" evidence="1">
    <location>
        <begin position="376"/>
        <end position="385"/>
    </location>
</feature>
<dbReference type="Proteomes" id="UP000319257">
    <property type="component" value="Unassembled WGS sequence"/>
</dbReference>
<dbReference type="EMBL" id="SKBQ01000045">
    <property type="protein sequence ID" value="TPX11845.1"/>
    <property type="molecule type" value="Genomic_DNA"/>
</dbReference>
<accession>A0A507AMD7</accession>
<reference evidence="2 3" key="1">
    <citation type="submission" date="2019-06" db="EMBL/GenBank/DDBJ databases">
        <title>Draft genome sequence of the filamentous fungus Phialemoniopsis curvata isolated from diesel fuel.</title>
        <authorList>
            <person name="Varaljay V.A."/>
            <person name="Lyon W.J."/>
            <person name="Crouch A.L."/>
            <person name="Drake C.E."/>
            <person name="Hollomon J.M."/>
            <person name="Nadeau L.J."/>
            <person name="Nunn H.S."/>
            <person name="Stevenson B.S."/>
            <person name="Bojanowski C.L."/>
            <person name="Crookes-Goodson W.J."/>
        </authorList>
    </citation>
    <scope>NUCLEOTIDE SEQUENCE [LARGE SCALE GENOMIC DNA]</scope>
    <source>
        <strain evidence="2 3">D216</strain>
    </source>
</reference>
<feature type="compositionally biased region" description="Basic residues" evidence="1">
    <location>
        <begin position="386"/>
        <end position="396"/>
    </location>
</feature>
<dbReference type="OrthoDB" id="5404794at2759"/>
<dbReference type="RefSeq" id="XP_030993556.1">
    <property type="nucleotide sequence ID" value="XM_031142076.1"/>
</dbReference>
<organism evidence="2 3">
    <name type="scientific">Thyridium curvatum</name>
    <dbReference type="NCBI Taxonomy" id="1093900"/>
    <lineage>
        <taxon>Eukaryota</taxon>
        <taxon>Fungi</taxon>
        <taxon>Dikarya</taxon>
        <taxon>Ascomycota</taxon>
        <taxon>Pezizomycotina</taxon>
        <taxon>Sordariomycetes</taxon>
        <taxon>Sordariomycetidae</taxon>
        <taxon>Thyridiales</taxon>
        <taxon>Thyridiaceae</taxon>
        <taxon>Thyridium</taxon>
    </lineage>
</organism>